<gene>
    <name evidence="3" type="ORF">MGAL_10B008514</name>
</gene>
<proteinExistence type="predicted"/>
<accession>A0A8B6G009</accession>
<comment type="caution">
    <text evidence="3">The sequence shown here is derived from an EMBL/GenBank/DDBJ whole genome shotgun (WGS) entry which is preliminary data.</text>
</comment>
<organism evidence="3 4">
    <name type="scientific">Mytilus galloprovincialis</name>
    <name type="common">Mediterranean mussel</name>
    <dbReference type="NCBI Taxonomy" id="29158"/>
    <lineage>
        <taxon>Eukaryota</taxon>
        <taxon>Metazoa</taxon>
        <taxon>Spiralia</taxon>
        <taxon>Lophotrochozoa</taxon>
        <taxon>Mollusca</taxon>
        <taxon>Bivalvia</taxon>
        <taxon>Autobranchia</taxon>
        <taxon>Pteriomorphia</taxon>
        <taxon>Mytilida</taxon>
        <taxon>Mytiloidea</taxon>
        <taxon>Mytilidae</taxon>
        <taxon>Mytilinae</taxon>
        <taxon>Mytilus</taxon>
    </lineage>
</organism>
<dbReference type="EMBL" id="UYJE01007661">
    <property type="protein sequence ID" value="VDI56822.1"/>
    <property type="molecule type" value="Genomic_DNA"/>
</dbReference>
<keyword evidence="4" id="KW-1185">Reference proteome</keyword>
<evidence type="ECO:0000313" key="3">
    <source>
        <dbReference type="EMBL" id="VDI56822.1"/>
    </source>
</evidence>
<dbReference type="PANTHER" id="PTHR46880:SF5">
    <property type="entry name" value="DUF4371 DOMAIN-CONTAINING PROTEIN"/>
    <property type="match status" value="1"/>
</dbReference>
<protein>
    <recommendedName>
        <fullName evidence="2">HAT C-terminal dimerisation domain-containing protein</fullName>
    </recommendedName>
</protein>
<sequence length="698" mass="79537">MSLHKFGFTSKRLNDINQASPPPKKPKLDKKQRDKLYDVEKRTRGMCLSWKDEFNGDYPFLAGKNQFVKGSDSLHHNSLKSHNDTEAHKSCRRRYYTDHDKQPPSTSDSSGTCIGKLDQAFKNIAESDRRRMCSLFNIAYYLGKERKPLTDMKKQCMLAKKLGVDVGSNYHNDLSAKQFLNATYTNLIKDVQDTISGCNFISILSDGSTDISVVEQEVVYVRYIKSNGRADTVLVNIVAPEHGHGLGLFEAIKTALLSIGLDFENMRHDQPGPSLVCANFDGASVMQGRKSGVVGHILNEIPDIIPIHCIAHKLELAVLDSIKNIPFLKRYEDTMKGIFIMYHASPKKLRGLNELAVALEVDILQFSDLKKTRWVSSKSRAVIALKNNLSVVAAHLESMAADNIPEAKAYHTTLVSVQFLKIMHLLLDFLPIITRVSKVFQYKDIMIYEVEEQLEGIMLDLLNMSQNPGTNMKEFLRLYKPADKKFADTVIKGPTPNIDWKDDNQLRLLVCMLQGGPLSYFRIFDYARWPRDRLELARFGTEDLLKLLDIFPGIFNDEEEKERIKSQFSLLKAFLVNQNPNDMKEIYEVILAAKQERFRDIIKVIELMCCISPCTAECERGFSTMKSIKTPLRNRLEQDTLQHLMHINLSGPSVEDYNPDRDLNTWLTSKGTKHVKGHMISPVLSMPRKNKELEPEDK</sequence>
<dbReference type="SUPFAM" id="SSF53098">
    <property type="entry name" value="Ribonuclease H-like"/>
    <property type="match status" value="1"/>
</dbReference>
<feature type="region of interest" description="Disordered" evidence="1">
    <location>
        <begin position="1"/>
        <end position="36"/>
    </location>
</feature>
<name>A0A8B6G009_MYTGA</name>
<dbReference type="GO" id="GO:0046983">
    <property type="term" value="F:protein dimerization activity"/>
    <property type="evidence" value="ECO:0007669"/>
    <property type="project" value="InterPro"/>
</dbReference>
<dbReference type="InterPro" id="IPR008906">
    <property type="entry name" value="HATC_C_dom"/>
</dbReference>
<evidence type="ECO:0000313" key="4">
    <source>
        <dbReference type="Proteomes" id="UP000596742"/>
    </source>
</evidence>
<dbReference type="PANTHER" id="PTHR46880">
    <property type="entry name" value="RAS-ASSOCIATING DOMAIN-CONTAINING PROTEIN"/>
    <property type="match status" value="1"/>
</dbReference>
<dbReference type="Proteomes" id="UP000596742">
    <property type="component" value="Unassembled WGS sequence"/>
</dbReference>
<dbReference type="AlphaFoldDB" id="A0A8B6G009"/>
<dbReference type="InterPro" id="IPR012337">
    <property type="entry name" value="RNaseH-like_sf"/>
</dbReference>
<dbReference type="Pfam" id="PF05699">
    <property type="entry name" value="Dimer_Tnp_hAT"/>
    <property type="match status" value="1"/>
</dbReference>
<evidence type="ECO:0000259" key="2">
    <source>
        <dbReference type="Pfam" id="PF05699"/>
    </source>
</evidence>
<dbReference type="OrthoDB" id="6138559at2759"/>
<evidence type="ECO:0000256" key="1">
    <source>
        <dbReference type="SAM" id="MobiDB-lite"/>
    </source>
</evidence>
<feature type="domain" description="HAT C-terminal dimerisation" evidence="2">
    <location>
        <begin position="593"/>
        <end position="648"/>
    </location>
</feature>
<reference evidence="3" key="1">
    <citation type="submission" date="2018-11" db="EMBL/GenBank/DDBJ databases">
        <authorList>
            <person name="Alioto T."/>
            <person name="Alioto T."/>
        </authorList>
    </citation>
    <scope>NUCLEOTIDE SEQUENCE</scope>
</reference>